<dbReference type="OrthoDB" id="5862973at2759"/>
<dbReference type="Proteomes" id="UP000271889">
    <property type="component" value="Unassembled WGS sequence"/>
</dbReference>
<name>A0A3P7MJ30_CYLGO</name>
<reference evidence="1 2" key="1">
    <citation type="submission" date="2018-11" db="EMBL/GenBank/DDBJ databases">
        <authorList>
            <consortium name="Pathogen Informatics"/>
        </authorList>
    </citation>
    <scope>NUCLEOTIDE SEQUENCE [LARGE SCALE GENOMIC DNA]</scope>
</reference>
<accession>A0A3P7MJ30</accession>
<feature type="non-terminal residue" evidence="1">
    <location>
        <position position="113"/>
    </location>
</feature>
<proteinExistence type="predicted"/>
<dbReference type="AlphaFoldDB" id="A0A3P7MJ30"/>
<protein>
    <submittedName>
        <fullName evidence="1">Uncharacterized protein</fullName>
    </submittedName>
</protein>
<evidence type="ECO:0000313" key="2">
    <source>
        <dbReference type="Proteomes" id="UP000271889"/>
    </source>
</evidence>
<evidence type="ECO:0000313" key="1">
    <source>
        <dbReference type="EMBL" id="VDN26530.1"/>
    </source>
</evidence>
<dbReference type="EMBL" id="UYRV01111140">
    <property type="protein sequence ID" value="VDN26530.1"/>
    <property type="molecule type" value="Genomic_DNA"/>
</dbReference>
<organism evidence="1 2">
    <name type="scientific">Cylicostephanus goldi</name>
    <name type="common">Nematode worm</name>
    <dbReference type="NCBI Taxonomy" id="71465"/>
    <lineage>
        <taxon>Eukaryota</taxon>
        <taxon>Metazoa</taxon>
        <taxon>Ecdysozoa</taxon>
        <taxon>Nematoda</taxon>
        <taxon>Chromadorea</taxon>
        <taxon>Rhabditida</taxon>
        <taxon>Rhabditina</taxon>
        <taxon>Rhabditomorpha</taxon>
        <taxon>Strongyloidea</taxon>
        <taxon>Strongylidae</taxon>
        <taxon>Cylicostephanus</taxon>
    </lineage>
</organism>
<gene>
    <name evidence="1" type="ORF">CGOC_LOCUS10414</name>
</gene>
<sequence length="113" mass="12363">MVPPFKGEKKSKVDDCYPPSRFAVEASSPYFIGKHKLPRKRVDEAKKSPTKKTLLAHGFGGDGFCSSTQPESSKKMTCKEVQPRASGASVNACNGLAFDFSGDPKLKRIREVI</sequence>
<keyword evidence="2" id="KW-1185">Reference proteome</keyword>